<reference evidence="2 3" key="1">
    <citation type="submission" date="2015-03" db="EMBL/GenBank/DDBJ databases">
        <authorList>
            <person name="Murphy D."/>
        </authorList>
    </citation>
    <scope>NUCLEOTIDE SEQUENCE [LARGE SCALE GENOMIC DNA]</scope>
    <source>
        <strain evidence="2 3">Y233</strain>
    </source>
</reference>
<evidence type="ECO:0000313" key="3">
    <source>
        <dbReference type="Proteomes" id="UP000038204"/>
    </source>
</evidence>
<dbReference type="RefSeq" id="WP_053094490.1">
    <property type="nucleotide sequence ID" value="NZ_CQBK01000086.1"/>
</dbReference>
<evidence type="ECO:0000259" key="1">
    <source>
        <dbReference type="Pfam" id="PF19419"/>
    </source>
</evidence>
<evidence type="ECO:0000313" key="2">
    <source>
        <dbReference type="EMBL" id="CNI81166.1"/>
    </source>
</evidence>
<gene>
    <name evidence="2" type="ORF">ERS008667_04386</name>
</gene>
<proteinExistence type="predicted"/>
<sequence length="110" mass="12435">MLTTTQQTHILTLRGRQCSTAHITEGDNGLLYRISHCQVAFGDGEWIHFTGTGYLIRLNAWNHPVLRLRQLGLSKACRCLVTTLMKRHGLTYLHIDALGDVLPGFATFDW</sequence>
<dbReference type="EMBL" id="CQBK01000086">
    <property type="protein sequence ID" value="CNI81166.1"/>
    <property type="molecule type" value="Genomic_DNA"/>
</dbReference>
<name>A0A0T9RS96_9GAMM</name>
<organism evidence="2 3">
    <name type="scientific">Yersinia similis</name>
    <dbReference type="NCBI Taxonomy" id="367190"/>
    <lineage>
        <taxon>Bacteria</taxon>
        <taxon>Pseudomonadati</taxon>
        <taxon>Pseudomonadota</taxon>
        <taxon>Gammaproteobacteria</taxon>
        <taxon>Enterobacterales</taxon>
        <taxon>Yersiniaceae</taxon>
        <taxon>Yersinia</taxon>
    </lineage>
</organism>
<protein>
    <recommendedName>
        <fullName evidence="1">DUF5983 domain-containing protein</fullName>
    </recommendedName>
</protein>
<feature type="domain" description="DUF5983" evidence="1">
    <location>
        <begin position="17"/>
        <end position="110"/>
    </location>
</feature>
<dbReference type="InterPro" id="IPR046025">
    <property type="entry name" value="DUF5983"/>
</dbReference>
<dbReference type="Proteomes" id="UP000038204">
    <property type="component" value="Unassembled WGS sequence"/>
</dbReference>
<dbReference type="Pfam" id="PF19419">
    <property type="entry name" value="DUF5983"/>
    <property type="match status" value="1"/>
</dbReference>
<dbReference type="AlphaFoldDB" id="A0A0T9RS96"/>
<accession>A0A0T9RS96</accession>